<reference evidence="1" key="1">
    <citation type="submission" date="2023-03" db="EMBL/GenBank/DDBJ databases">
        <title>Massive genome expansion in bonnet fungi (Mycena s.s.) driven by repeated elements and novel gene families across ecological guilds.</title>
        <authorList>
            <consortium name="Lawrence Berkeley National Laboratory"/>
            <person name="Harder C.B."/>
            <person name="Miyauchi S."/>
            <person name="Viragh M."/>
            <person name="Kuo A."/>
            <person name="Thoen E."/>
            <person name="Andreopoulos B."/>
            <person name="Lu D."/>
            <person name="Skrede I."/>
            <person name="Drula E."/>
            <person name="Henrissat B."/>
            <person name="Morin E."/>
            <person name="Kohler A."/>
            <person name="Barry K."/>
            <person name="LaButti K."/>
            <person name="Morin E."/>
            <person name="Salamov A."/>
            <person name="Lipzen A."/>
            <person name="Mereny Z."/>
            <person name="Hegedus B."/>
            <person name="Baldrian P."/>
            <person name="Stursova M."/>
            <person name="Weitz H."/>
            <person name="Taylor A."/>
            <person name="Grigoriev I.V."/>
            <person name="Nagy L.G."/>
            <person name="Martin F."/>
            <person name="Kauserud H."/>
        </authorList>
    </citation>
    <scope>NUCLEOTIDE SEQUENCE</scope>
    <source>
        <strain evidence="1">9284</strain>
    </source>
</reference>
<sequence length="461" mass="52367">MSLADSPFTDKLNTNFVPSDSEVAQMQALLQEPVAELARLDAIISQLATQRASLQAVVDTHRALLSPIRRIPEDILREIFVSCLPEDHDAFIDVTEEPMLLGHICELWRRVAHSTPRLWNSVYIPPWCFDPDYPPEYIERRLATYLQAWLKRSKDCSLSQFQLSQYPTGHLDTHQAPEIQRSHAGLFTSPRVSAEALPMLESISIDFVEYSAWVSVTQSALFRVPTLRRFSLRVANAEALALPVAWEQLTEVNPGDARALFDTSCTITVDFETTAGSVTDFLGYLTMPCLHYLQVGQDDNSPRFIDSSSSITEGLAVYLTGTTPIYPEMIIRLTQLFPGIKHLRLGELPDELYYYGSFDDGLKTIFTATACPSLRRLEMSKSFCPFSDDAVLAFILRRMETEHPLEQIDLEFDRAMETDIVDDPELQRYIAQGLRVNLRYDSLVPWTFRGDAQFDEKVFGY</sequence>
<protein>
    <recommendedName>
        <fullName evidence="3">F-box domain-containing protein</fullName>
    </recommendedName>
</protein>
<comment type="caution">
    <text evidence="1">The sequence shown here is derived from an EMBL/GenBank/DDBJ whole genome shotgun (WGS) entry which is preliminary data.</text>
</comment>
<name>A0AAD7CAD7_9AGAR</name>
<evidence type="ECO:0008006" key="3">
    <source>
        <dbReference type="Google" id="ProtNLM"/>
    </source>
</evidence>
<keyword evidence="2" id="KW-1185">Reference proteome</keyword>
<dbReference type="Proteomes" id="UP001221142">
    <property type="component" value="Unassembled WGS sequence"/>
</dbReference>
<organism evidence="1 2">
    <name type="scientific">Roridomyces roridus</name>
    <dbReference type="NCBI Taxonomy" id="1738132"/>
    <lineage>
        <taxon>Eukaryota</taxon>
        <taxon>Fungi</taxon>
        <taxon>Dikarya</taxon>
        <taxon>Basidiomycota</taxon>
        <taxon>Agaricomycotina</taxon>
        <taxon>Agaricomycetes</taxon>
        <taxon>Agaricomycetidae</taxon>
        <taxon>Agaricales</taxon>
        <taxon>Marasmiineae</taxon>
        <taxon>Mycenaceae</taxon>
        <taxon>Roridomyces</taxon>
    </lineage>
</organism>
<gene>
    <name evidence="1" type="ORF">FB45DRAFT_1052643</name>
</gene>
<accession>A0AAD7CAD7</accession>
<proteinExistence type="predicted"/>
<dbReference type="AlphaFoldDB" id="A0AAD7CAD7"/>
<evidence type="ECO:0000313" key="1">
    <source>
        <dbReference type="EMBL" id="KAJ7643753.1"/>
    </source>
</evidence>
<dbReference type="EMBL" id="JARKIF010000003">
    <property type="protein sequence ID" value="KAJ7643753.1"/>
    <property type="molecule type" value="Genomic_DNA"/>
</dbReference>
<evidence type="ECO:0000313" key="2">
    <source>
        <dbReference type="Proteomes" id="UP001221142"/>
    </source>
</evidence>